<evidence type="ECO:0000256" key="1">
    <source>
        <dbReference type="SAM" id="SignalP"/>
    </source>
</evidence>
<keyword evidence="3" id="KW-1185">Reference proteome</keyword>
<protein>
    <recommendedName>
        <fullName evidence="4">Tetratricopeptide repeat-containing protein</fullName>
    </recommendedName>
</protein>
<feature type="signal peptide" evidence="1">
    <location>
        <begin position="1"/>
        <end position="24"/>
    </location>
</feature>
<name>A0A1I4QNV4_9RHOB</name>
<dbReference type="RefSeq" id="WP_093094766.1">
    <property type="nucleotide sequence ID" value="NZ_FOTQ01000007.1"/>
</dbReference>
<dbReference type="EMBL" id="FOTQ01000007">
    <property type="protein sequence ID" value="SFM41363.1"/>
    <property type="molecule type" value="Genomic_DNA"/>
</dbReference>
<feature type="chain" id="PRO_5011476202" description="Tetratricopeptide repeat-containing protein" evidence="1">
    <location>
        <begin position="25"/>
        <end position="462"/>
    </location>
</feature>
<sequence length="462" mass="50969">MWRTKATALIAHAVFLFAAGAAQSQGVPPVLTKIQARELMAHALRTDQPKAAAQIAHAFLREDGKDPSAHYALAMVHARSGNIDAARKSSRLAFRYSQSDVQSYMSASLSARLAYQDRSLTWAQYWLRRAHSDAPNDVQRRIVERDFKRIRNQNPFRFWIDTSVAPSSNVNNGSVSRYMIIDGVPVIGVNVGDAMALSGIEAMFNARFSYRFHETETSETRAIGRYFTRQVSLSDEAKQTAPGARGSDYAYSLLEGGVRHAFRTSKETPVWSVGAIVGRAWYAGDPSYDLARLEGGVGKQLSGNKSLSILAKREWRRDTDAPNGTDVFSGLSFGFSQELPRGDTLSTHLSLYHTEDSNPVFTSRGGSANLRYSFAKPLGNIQISTSLNVGYSDYPDYRVGFIPVPGGRQDLSIAGEVDLSFLNMQYAGFAPTMTLRALQTDSNVSRFDTRQLSVNIGIRSSF</sequence>
<dbReference type="OrthoDB" id="7684399at2"/>
<dbReference type="Proteomes" id="UP000199144">
    <property type="component" value="Unassembled WGS sequence"/>
</dbReference>
<dbReference type="Gene3D" id="1.25.40.10">
    <property type="entry name" value="Tetratricopeptide repeat domain"/>
    <property type="match status" value="1"/>
</dbReference>
<dbReference type="InterPro" id="IPR011990">
    <property type="entry name" value="TPR-like_helical_dom_sf"/>
</dbReference>
<dbReference type="STRING" id="254406.SAMN04488042_10752"/>
<evidence type="ECO:0000313" key="2">
    <source>
        <dbReference type="EMBL" id="SFM41363.1"/>
    </source>
</evidence>
<gene>
    <name evidence="2" type="ORF">SAMN04488042_10752</name>
</gene>
<reference evidence="2 3" key="1">
    <citation type="submission" date="2016-10" db="EMBL/GenBank/DDBJ databases">
        <authorList>
            <person name="de Groot N.N."/>
        </authorList>
    </citation>
    <scope>NUCLEOTIDE SEQUENCE [LARGE SCALE GENOMIC DNA]</scope>
    <source>
        <strain evidence="2 3">DSM 15283</strain>
    </source>
</reference>
<accession>A0A1I4QNV4</accession>
<dbReference type="AlphaFoldDB" id="A0A1I4QNV4"/>
<proteinExistence type="predicted"/>
<keyword evidence="1" id="KW-0732">Signal</keyword>
<evidence type="ECO:0008006" key="4">
    <source>
        <dbReference type="Google" id="ProtNLM"/>
    </source>
</evidence>
<evidence type="ECO:0000313" key="3">
    <source>
        <dbReference type="Proteomes" id="UP000199144"/>
    </source>
</evidence>
<organism evidence="2 3">
    <name type="scientific">Shimia aestuarii</name>
    <dbReference type="NCBI Taxonomy" id="254406"/>
    <lineage>
        <taxon>Bacteria</taxon>
        <taxon>Pseudomonadati</taxon>
        <taxon>Pseudomonadota</taxon>
        <taxon>Alphaproteobacteria</taxon>
        <taxon>Rhodobacterales</taxon>
        <taxon>Roseobacteraceae</taxon>
    </lineage>
</organism>